<evidence type="ECO:0000256" key="1">
    <source>
        <dbReference type="ARBA" id="ARBA00023002"/>
    </source>
</evidence>
<accession>A0ABX1SC52</accession>
<proteinExistence type="predicted"/>
<dbReference type="PRINTS" id="PR00420">
    <property type="entry name" value="RNGMNOXGNASE"/>
</dbReference>
<name>A0ABX1SC52_9PSEU</name>
<reference evidence="5 6" key="1">
    <citation type="submission" date="2020-04" db="EMBL/GenBank/DDBJ databases">
        <authorList>
            <person name="Klaysubun C."/>
            <person name="Duangmal K."/>
            <person name="Lipun K."/>
        </authorList>
    </citation>
    <scope>NUCLEOTIDE SEQUENCE [LARGE SCALE GENOMIC DNA]</scope>
    <source>
        <strain evidence="5 6">K10HN5</strain>
    </source>
</reference>
<dbReference type="EMBL" id="JAAXLA010000022">
    <property type="protein sequence ID" value="NMH98392.1"/>
    <property type="molecule type" value="Genomic_DNA"/>
</dbReference>
<gene>
    <name evidence="5" type="ORF">HF526_13895</name>
</gene>
<evidence type="ECO:0000256" key="3">
    <source>
        <dbReference type="SAM" id="MobiDB-lite"/>
    </source>
</evidence>
<keyword evidence="1" id="KW-0560">Oxidoreductase</keyword>
<keyword evidence="6" id="KW-1185">Reference proteome</keyword>
<evidence type="ECO:0000259" key="4">
    <source>
        <dbReference type="Pfam" id="PF01494"/>
    </source>
</evidence>
<dbReference type="GO" id="GO:0004497">
    <property type="term" value="F:monooxygenase activity"/>
    <property type="evidence" value="ECO:0007669"/>
    <property type="project" value="UniProtKB-KW"/>
</dbReference>
<feature type="compositionally biased region" description="Basic residues" evidence="3">
    <location>
        <begin position="387"/>
        <end position="408"/>
    </location>
</feature>
<protein>
    <submittedName>
        <fullName evidence="5">Monooxygenase</fullName>
    </submittedName>
</protein>
<dbReference type="Pfam" id="PF01494">
    <property type="entry name" value="FAD_binding_3"/>
    <property type="match status" value="1"/>
</dbReference>
<comment type="caution">
    <text evidence="5">The sequence shown here is derived from an EMBL/GenBank/DDBJ whole genome shotgun (WGS) entry which is preliminary data.</text>
</comment>
<evidence type="ECO:0000313" key="6">
    <source>
        <dbReference type="Proteomes" id="UP000820669"/>
    </source>
</evidence>
<dbReference type="Gene3D" id="3.50.50.60">
    <property type="entry name" value="FAD/NAD(P)-binding domain"/>
    <property type="match status" value="1"/>
</dbReference>
<keyword evidence="5" id="KW-0503">Monooxygenase</keyword>
<evidence type="ECO:0000313" key="5">
    <source>
        <dbReference type="EMBL" id="NMH98392.1"/>
    </source>
</evidence>
<dbReference type="InterPro" id="IPR002938">
    <property type="entry name" value="FAD-bd"/>
</dbReference>
<keyword evidence="2" id="KW-0520">NAD</keyword>
<feature type="domain" description="FAD-binding" evidence="4">
    <location>
        <begin position="124"/>
        <end position="321"/>
    </location>
</feature>
<dbReference type="SUPFAM" id="SSF51905">
    <property type="entry name" value="FAD/NAD(P)-binding domain"/>
    <property type="match status" value="1"/>
</dbReference>
<evidence type="ECO:0000256" key="2">
    <source>
        <dbReference type="ARBA" id="ARBA00023027"/>
    </source>
</evidence>
<dbReference type="Proteomes" id="UP000820669">
    <property type="component" value="Unassembled WGS sequence"/>
</dbReference>
<dbReference type="PANTHER" id="PTHR43476">
    <property type="entry name" value="3-(3-HYDROXY-PHENYL)PROPIONATE/3-HYDROXYCINNAMIC ACID HYDROXYLASE"/>
    <property type="match status" value="1"/>
</dbReference>
<dbReference type="PANTHER" id="PTHR43476:SF4">
    <property type="entry name" value="BLR0106 PROTEIN"/>
    <property type="match status" value="1"/>
</dbReference>
<feature type="region of interest" description="Disordered" evidence="3">
    <location>
        <begin position="386"/>
        <end position="408"/>
    </location>
</feature>
<dbReference type="Gene3D" id="3.30.9.20">
    <property type="match status" value="1"/>
</dbReference>
<dbReference type="RefSeq" id="WP_169381842.1">
    <property type="nucleotide sequence ID" value="NZ_JAAXLA010000022.1"/>
</dbReference>
<organism evidence="5 6">
    <name type="scientific">Pseudonocardia acidicola</name>
    <dbReference type="NCBI Taxonomy" id="2724939"/>
    <lineage>
        <taxon>Bacteria</taxon>
        <taxon>Bacillati</taxon>
        <taxon>Actinomycetota</taxon>
        <taxon>Actinomycetes</taxon>
        <taxon>Pseudonocardiales</taxon>
        <taxon>Pseudonocardiaceae</taxon>
        <taxon>Pseudonocardia</taxon>
    </lineage>
</organism>
<sequence>MKIVCVGGGPAGLYFAMLAKLRSVRDDVAIVERNPLGATHGWGVTFGEDLLDDLYRNDPESARAIRSAAHLWAGQVVRIGAQPPVHLGGKYGYSMSRAHLLDIMAKRAMQLGVQVQFECEVADHSDLDADLIVAADGVGSRLRSSHADHFGTTMESGHNRYIWLGTSKVFDVFTFAFERTPAGWVWFYAYPSSGETSTCIVECAPATWTGLGLDRLDSSAGVRLLEEVFARALDGHGLIESVGGLGAAPWLTFRHVHNKTWHRDNLVLVGDAAHTTHFGIGSGTVLAVQDSIALAEALHGSDGGLATALPAYDRQRRAALEPVQEMARRSMEWFENIDARLDDDAVRFGYSLLDRRGDHSAWRYQLHLATQIDSVRRIRSGVTSARRSVRAARRAKLHPARPLKRASE</sequence>
<dbReference type="InterPro" id="IPR036188">
    <property type="entry name" value="FAD/NAD-bd_sf"/>
</dbReference>
<dbReference type="InterPro" id="IPR050631">
    <property type="entry name" value="PheA/TfdB_FAD_monoxygenase"/>
</dbReference>